<name>A0A090L6L1_STRRB</name>
<keyword evidence="5" id="KW-0675">Receptor</keyword>
<dbReference type="WormBase" id="SRAE_1000139900">
    <property type="protein sequence ID" value="SRP00849"/>
    <property type="gene ID" value="WBGene00258004"/>
</dbReference>
<dbReference type="InterPro" id="IPR003595">
    <property type="entry name" value="Tyr_Pase_cat"/>
</dbReference>
<dbReference type="InterPro" id="IPR000242">
    <property type="entry name" value="PTP_cat"/>
</dbReference>
<dbReference type="WBParaSite" id="SRAE_1000139900.1">
    <property type="protein sequence ID" value="SRAE_1000139900.1"/>
    <property type="gene ID" value="WBGene00258004"/>
</dbReference>
<reference evidence="7" key="2">
    <citation type="submission" date="2020-12" db="UniProtKB">
        <authorList>
            <consortium name="WormBaseParasite"/>
        </authorList>
    </citation>
    <scope>IDENTIFICATION</scope>
</reference>
<dbReference type="InterPro" id="IPR052782">
    <property type="entry name" value="Oocyte-zygote_transition_reg"/>
</dbReference>
<dbReference type="PROSITE" id="PS50055">
    <property type="entry name" value="TYR_PHOSPHATASE_PTP"/>
    <property type="match status" value="2"/>
</dbReference>
<keyword evidence="1" id="KW-0472">Membrane</keyword>
<keyword evidence="2" id="KW-0732">Signal</keyword>
<dbReference type="EMBL" id="LN609528">
    <property type="protein sequence ID" value="CEF63134.1"/>
    <property type="molecule type" value="Genomic_DNA"/>
</dbReference>
<feature type="chain" id="PRO_5015030507" evidence="2">
    <location>
        <begin position="24"/>
        <end position="1146"/>
    </location>
</feature>
<keyword evidence="1" id="KW-0812">Transmembrane</keyword>
<dbReference type="PANTHER" id="PTHR46163">
    <property type="entry name" value="TYROSINE-PROTEIN PHOSPHATASE-RELATED"/>
    <property type="match status" value="1"/>
</dbReference>
<evidence type="ECO:0000313" key="8">
    <source>
        <dbReference type="WormBase" id="SRAE_1000139900"/>
    </source>
</evidence>
<accession>A0A090L6L1</accession>
<evidence type="ECO:0000313" key="5">
    <source>
        <dbReference type="EMBL" id="CEF63134.1"/>
    </source>
</evidence>
<dbReference type="Gene3D" id="3.90.190.10">
    <property type="entry name" value="Protein tyrosine phosphatase superfamily"/>
    <property type="match status" value="2"/>
</dbReference>
<dbReference type="Pfam" id="PF24490">
    <property type="entry name" value="DUF7585"/>
    <property type="match status" value="1"/>
</dbReference>
<keyword evidence="1" id="KW-1133">Transmembrane helix</keyword>
<dbReference type="GO" id="GO:0004725">
    <property type="term" value="F:protein tyrosine phosphatase activity"/>
    <property type="evidence" value="ECO:0007669"/>
    <property type="project" value="InterPro"/>
</dbReference>
<keyword evidence="6" id="KW-1185">Reference proteome</keyword>
<dbReference type="InterPro" id="IPR056005">
    <property type="entry name" value="DUF7583"/>
</dbReference>
<evidence type="ECO:0000313" key="7">
    <source>
        <dbReference type="WBParaSite" id="SRAE_1000139900.1"/>
    </source>
</evidence>
<dbReference type="CDD" id="cd00047">
    <property type="entry name" value="PTPc"/>
    <property type="match status" value="1"/>
</dbReference>
<dbReference type="PROSITE" id="PS00383">
    <property type="entry name" value="TYR_PHOSPHATASE_1"/>
    <property type="match status" value="1"/>
</dbReference>
<feature type="signal peptide" evidence="2">
    <location>
        <begin position="1"/>
        <end position="23"/>
    </location>
</feature>
<protein>
    <submittedName>
        <fullName evidence="5">Protein-tyrosine phosphatase, receptor/non-receptor type domain and Protein-tyrosine/Dual specificity phosphatase domain and Protein-tyrosine phosphatase, catalytic domain-containing protein</fullName>
    </submittedName>
</protein>
<dbReference type="AlphaFoldDB" id="A0A090L6L1"/>
<evidence type="ECO:0000259" key="4">
    <source>
        <dbReference type="PROSITE" id="PS50056"/>
    </source>
</evidence>
<evidence type="ECO:0000256" key="2">
    <source>
        <dbReference type="SAM" id="SignalP"/>
    </source>
</evidence>
<dbReference type="SMART" id="SM00404">
    <property type="entry name" value="PTPc_motif"/>
    <property type="match status" value="1"/>
</dbReference>
<sequence length="1146" mass="134365">MFLDLNKFKNLWLLLLLPSFTQCETGTYKSSFPSVPEDIIESTFPVNLTFASNSDLIFLKCPGYGYKHTHDNDHFNFNYELSRQDFSYRDNDRLFYWIFSIYNPSGPQLFDCGSIRKRPTSNSYTSFDWKFNINWQIAPNPMMIAKRINMSNQFPTIDNCGSNQENIFMYTRDRDGKIFRLKLVNNSLDTYDERPYANRLYYVFTMPDDINNKEYLEPCMIVNPSNDRPEIIIRGYSSYPVFFKNIQVNVIQLNYVEHSCTVQLYIIDKPKLEWFYRDEKILVNEVIFTKDGVKEVLNSNKTVKQYFTLKEHRILKFSYDWPTAEGYQTITKIFYFAPPKEEHEFNIEYFFYLANETVLKPNCSINGISYGYLYSVGYEGKIINLDELKTNGVAKNGLFRSGDFVFTSNVEYFNITLKCIYKTVNGSVTFIKSFLHKDKVSMQIDENGKRYLLVDTSKLNPQTSQHETLNIGPGLIILFCIVGVIVLFGLIIVIVIFVIILNTKMKPYIIRRKLASKYPNIFALWKEVSNANLEEYCKIVQDKEFIPDKLKNQSSSKKIEGDEEIDFDTSAPFDSSLVKCFNTIFGEIRAHYINDVSPERNYIISDGPTPERIQYFWELLYQEDVAVVVAIIYRDAEEYSNMKKNILYWSETDQIYGNVTVQFLEKLPTKIKNIKVLKFRMTMNGGKPKELIIFRISEWSEYILHHMSLNFAKVYSEVSECAGNGNVLVHALRSPGSYVFMFTYFCCILETMKTNASIYNPMEIIKQIREKRYGGNISSIEYAYLLEAIISYFFDSNILFNKNCEKQTFTMKFLKYRKEVTVNSDNMTSGLYGVLKYINTLDDGKLNEFCVQFDTVGMLSYNSLKKNCRRFFIAKESFKEKNRYNDIPCLDYSSVNINGYDINNVLGYIHANQMVYKYGEGKERKIIMCQAPLSETVDDMYDMIFRYKIGIIVVLLNEKEIKEQNKCFPYFPTDAKEIKTSRYTVMYIDKKIDNVNHIIEYDYTIFNDKNLPNNFKLLQYINWPDKSIPTESKTINELYKRIINLDNNRYIAIHCSTGIGRTGTLALAIFMIDMINFNENIDPIACLEFLRSHRYKAVQTKMQFIFSLSIVYEHFRDAIDAMKTDAYKTFTTFAKNIYLHRKQYKG</sequence>
<feature type="transmembrane region" description="Helical" evidence="1">
    <location>
        <begin position="475"/>
        <end position="503"/>
    </location>
</feature>
<reference evidence="5 6" key="1">
    <citation type="submission" date="2014-09" db="EMBL/GenBank/DDBJ databases">
        <authorList>
            <person name="Martin A.A."/>
        </authorList>
    </citation>
    <scope>NUCLEOTIDE SEQUENCE</scope>
    <source>
        <strain evidence="6">ED321</strain>
        <strain evidence="5">ED321 Heterogonic</strain>
    </source>
</reference>
<dbReference type="Pfam" id="PF24486">
    <property type="entry name" value="DUF7583"/>
    <property type="match status" value="1"/>
</dbReference>
<evidence type="ECO:0000256" key="1">
    <source>
        <dbReference type="SAM" id="Phobius"/>
    </source>
</evidence>
<dbReference type="GeneID" id="36375499"/>
<dbReference type="InterPro" id="IPR000387">
    <property type="entry name" value="Tyr_Pase_dom"/>
</dbReference>
<feature type="domain" description="Tyrosine-protein phosphatase" evidence="3">
    <location>
        <begin position="879"/>
        <end position="1114"/>
    </location>
</feature>
<dbReference type="Pfam" id="PF24488">
    <property type="entry name" value="DUF7584"/>
    <property type="match status" value="1"/>
</dbReference>
<dbReference type="PROSITE" id="PS50056">
    <property type="entry name" value="TYR_PHOSPHATASE_2"/>
    <property type="match status" value="1"/>
</dbReference>
<dbReference type="Proteomes" id="UP000035682">
    <property type="component" value="Unplaced"/>
</dbReference>
<dbReference type="OrthoDB" id="10253954at2759"/>
<feature type="domain" description="Tyrosine specific protein phosphatases" evidence="4">
    <location>
        <begin position="1036"/>
        <end position="1105"/>
    </location>
</feature>
<proteinExistence type="predicted"/>
<dbReference type="InterPro" id="IPR029021">
    <property type="entry name" value="Prot-tyrosine_phosphatase-like"/>
</dbReference>
<evidence type="ECO:0000313" key="6">
    <source>
        <dbReference type="Proteomes" id="UP000035682"/>
    </source>
</evidence>
<dbReference type="Pfam" id="PF00102">
    <property type="entry name" value="Y_phosphatase"/>
    <property type="match status" value="2"/>
</dbReference>
<dbReference type="PRINTS" id="PR00700">
    <property type="entry name" value="PRTYPHPHTASE"/>
</dbReference>
<dbReference type="STRING" id="34506.A0A090L6L1"/>
<dbReference type="RefSeq" id="XP_024502336.1">
    <property type="nucleotide sequence ID" value="XM_024648348.1"/>
</dbReference>
<dbReference type="SMART" id="SM00194">
    <property type="entry name" value="PTPc"/>
    <property type="match status" value="1"/>
</dbReference>
<feature type="domain" description="Tyrosine-protein phosphatase" evidence="3">
    <location>
        <begin position="532"/>
        <end position="792"/>
    </location>
</feature>
<dbReference type="CTD" id="36375499"/>
<dbReference type="SUPFAM" id="SSF52799">
    <property type="entry name" value="(Phosphotyrosine protein) phosphatases II"/>
    <property type="match status" value="2"/>
</dbReference>
<gene>
    <name evidence="5 7 8" type="ORF">SRAE_1000139900</name>
</gene>
<dbReference type="InterPro" id="IPR056006">
    <property type="entry name" value="DUF7584"/>
</dbReference>
<dbReference type="InterPro" id="IPR016130">
    <property type="entry name" value="Tyr_Pase_AS"/>
</dbReference>
<dbReference type="InterPro" id="IPR056007">
    <property type="entry name" value="DUF7585"/>
</dbReference>
<evidence type="ECO:0000259" key="3">
    <source>
        <dbReference type="PROSITE" id="PS50055"/>
    </source>
</evidence>
<organism evidence="5">
    <name type="scientific">Strongyloides ratti</name>
    <name type="common">Parasitic roundworm</name>
    <dbReference type="NCBI Taxonomy" id="34506"/>
    <lineage>
        <taxon>Eukaryota</taxon>
        <taxon>Metazoa</taxon>
        <taxon>Ecdysozoa</taxon>
        <taxon>Nematoda</taxon>
        <taxon>Chromadorea</taxon>
        <taxon>Rhabditida</taxon>
        <taxon>Tylenchina</taxon>
        <taxon>Panagrolaimomorpha</taxon>
        <taxon>Strongyloidoidea</taxon>
        <taxon>Strongyloididae</taxon>
        <taxon>Strongyloides</taxon>
    </lineage>
</organism>